<evidence type="ECO:0000313" key="2">
    <source>
        <dbReference type="EMBL" id="CAI3548970.1"/>
    </source>
</evidence>
<reference evidence="1" key="2">
    <citation type="submission" date="2021-10" db="EMBL/GenBank/DDBJ databases">
        <authorList>
            <person name="Mesa V."/>
        </authorList>
    </citation>
    <scope>NUCLEOTIDE SEQUENCE</scope>
    <source>
        <strain evidence="1">CC3_PB</strain>
    </source>
</reference>
<dbReference type="EMBL" id="CAKJVE010000004">
    <property type="protein sequence ID" value="CAG9707439.1"/>
    <property type="molecule type" value="Genomic_DNA"/>
</dbReference>
<evidence type="ECO:0000313" key="4">
    <source>
        <dbReference type="Proteomes" id="UP000220840"/>
    </source>
</evidence>
<dbReference type="AlphaFoldDB" id="A0A2A7MGU3"/>
<organism evidence="3 4">
    <name type="scientific">Clostridium neonatale</name>
    <dbReference type="NCBI Taxonomy" id="137838"/>
    <lineage>
        <taxon>Bacteria</taxon>
        <taxon>Bacillati</taxon>
        <taxon>Bacillota</taxon>
        <taxon>Clostridia</taxon>
        <taxon>Eubacteriales</taxon>
        <taxon>Clostridiaceae</taxon>
        <taxon>Clostridium</taxon>
    </lineage>
</organism>
<evidence type="ECO:0000313" key="1">
    <source>
        <dbReference type="EMBL" id="CAG9707439.1"/>
    </source>
</evidence>
<keyword evidence="4" id="KW-1185">Reference proteome</keyword>
<proteinExistence type="predicted"/>
<dbReference type="EMBL" id="PDCJ01000001">
    <property type="protein sequence ID" value="PEG30924.1"/>
    <property type="molecule type" value="Genomic_DNA"/>
</dbReference>
<accession>A0A2A7MGU3</accession>
<dbReference type="Proteomes" id="UP001189143">
    <property type="component" value="Unassembled WGS sequence"/>
</dbReference>
<reference evidence="2" key="3">
    <citation type="submission" date="2022-10" db="EMBL/GenBank/DDBJ databases">
        <authorList>
            <person name="Aires J."/>
            <person name="Mesa V."/>
        </authorList>
    </citation>
    <scope>NUCLEOTIDE SEQUENCE</scope>
    <source>
        <strain evidence="2">Clostridium neonatale JD116</strain>
    </source>
</reference>
<gene>
    <name evidence="2" type="ORF">CNEO2_170054</name>
    <name evidence="1" type="ORF">CNEO_43027</name>
    <name evidence="3" type="ORF">CQ394_04155</name>
</gene>
<sequence>MYKIFTYLHRCVKIHLIFKIQRSDSCGVNNTVDRTIIFIMKIRGVVEGLYLRFKNACGKSFIINIFWGAKNVKL</sequence>
<comment type="caution">
    <text evidence="3">The sequence shown here is derived from an EMBL/GenBank/DDBJ whole genome shotgun (WGS) entry which is preliminary data.</text>
</comment>
<name>A0A2A7MGU3_9CLOT</name>
<dbReference type="EMBL" id="CAMTCP010000088">
    <property type="protein sequence ID" value="CAI3548970.1"/>
    <property type="molecule type" value="Genomic_DNA"/>
</dbReference>
<dbReference type="Proteomes" id="UP000789738">
    <property type="component" value="Unassembled WGS sequence"/>
</dbReference>
<reference evidence="3 4" key="1">
    <citation type="submission" date="2017-10" db="EMBL/GenBank/DDBJ databases">
        <title>Effective Description of Clostridium neonatale sp. nov. linked to necrotizing enterocolitis in neonates and a clarification of species assignable to the genus Clostridium (Prazmowski 1880) emend. Lawson and Rainey 2016.</title>
        <authorList>
            <person name="Bernard K."/>
            <person name="Burdz T."/>
            <person name="Wiebe D."/>
            <person name="Balcewich B."/>
            <person name="Alfa M."/>
            <person name="Bernier A.-M."/>
        </authorList>
    </citation>
    <scope>NUCLEOTIDE SEQUENCE [LARGE SCALE GENOMIC DNA]</scope>
    <source>
        <strain evidence="3 4">LCDC99A005</strain>
    </source>
</reference>
<dbReference type="Proteomes" id="UP000220840">
    <property type="component" value="Unassembled WGS sequence"/>
</dbReference>
<evidence type="ECO:0000313" key="3">
    <source>
        <dbReference type="EMBL" id="PEG30924.1"/>
    </source>
</evidence>
<protein>
    <submittedName>
        <fullName evidence="3">Uncharacterized protein</fullName>
    </submittedName>
</protein>